<name>A0A8C5FB46_GADMO</name>
<dbReference type="AlphaFoldDB" id="A0A8C5FB46"/>
<keyword evidence="2" id="KW-1185">Reference proteome</keyword>
<organism evidence="1 2">
    <name type="scientific">Gadus morhua</name>
    <name type="common">Atlantic cod</name>
    <dbReference type="NCBI Taxonomy" id="8049"/>
    <lineage>
        <taxon>Eukaryota</taxon>
        <taxon>Metazoa</taxon>
        <taxon>Chordata</taxon>
        <taxon>Craniata</taxon>
        <taxon>Vertebrata</taxon>
        <taxon>Euteleostomi</taxon>
        <taxon>Actinopterygii</taxon>
        <taxon>Neopterygii</taxon>
        <taxon>Teleostei</taxon>
        <taxon>Neoteleostei</taxon>
        <taxon>Acanthomorphata</taxon>
        <taxon>Zeiogadaria</taxon>
        <taxon>Gadariae</taxon>
        <taxon>Gadiformes</taxon>
        <taxon>Gadoidei</taxon>
        <taxon>Gadidae</taxon>
        <taxon>Gadus</taxon>
    </lineage>
</organism>
<evidence type="ECO:0000313" key="1">
    <source>
        <dbReference type="Ensembl" id="ENSGMOP00000023672.1"/>
    </source>
</evidence>
<proteinExistence type="predicted"/>
<dbReference type="Ensembl" id="ENSGMOT00000064501.1">
    <property type="protein sequence ID" value="ENSGMOP00000023672.1"/>
    <property type="gene ID" value="ENSGMOG00000036459.1"/>
</dbReference>
<reference evidence="1" key="1">
    <citation type="submission" date="2025-08" db="UniProtKB">
        <authorList>
            <consortium name="Ensembl"/>
        </authorList>
    </citation>
    <scope>IDENTIFICATION</scope>
</reference>
<reference evidence="1" key="2">
    <citation type="submission" date="2025-09" db="UniProtKB">
        <authorList>
            <consortium name="Ensembl"/>
        </authorList>
    </citation>
    <scope>IDENTIFICATION</scope>
</reference>
<sequence>MILNQICIPVTHQIQSSFYLLLSLNNYRTSFRYANVQLYSNARDWSSKPKSGIIKKVRRDVTTRWGFMILRRDVTTRWGLVILRRDVTTRWGRDVTTRWGRDVTTRWGLVILRRDVTTWRG</sequence>
<accession>A0A8C5FB46</accession>
<evidence type="ECO:0000313" key="2">
    <source>
        <dbReference type="Proteomes" id="UP000694546"/>
    </source>
</evidence>
<protein>
    <submittedName>
        <fullName evidence="1">Uncharacterized protein</fullName>
    </submittedName>
</protein>
<dbReference type="Proteomes" id="UP000694546">
    <property type="component" value="Chromosome 15"/>
</dbReference>